<dbReference type="Proteomes" id="UP001196509">
    <property type="component" value="Unassembled WGS sequence"/>
</dbReference>
<accession>A0AAE2ZGJ9</accession>
<keyword evidence="2" id="KW-1185">Reference proteome</keyword>
<name>A0AAE2ZGJ9_9HYPH</name>
<dbReference type="EMBL" id="JAICBX010000001">
    <property type="protein sequence ID" value="MBW8636184.1"/>
    <property type="molecule type" value="Genomic_DNA"/>
</dbReference>
<dbReference type="AlphaFoldDB" id="A0AAE2ZGJ9"/>
<dbReference type="RefSeq" id="WP_220226887.1">
    <property type="nucleotide sequence ID" value="NZ_JAICBX010000001.1"/>
</dbReference>
<evidence type="ECO:0000313" key="1">
    <source>
        <dbReference type="EMBL" id="MBW8636184.1"/>
    </source>
</evidence>
<organism evidence="1 2">
    <name type="scientific">Flavimaribacter sediminis</name>
    <dbReference type="NCBI Taxonomy" id="2865987"/>
    <lineage>
        <taxon>Bacteria</taxon>
        <taxon>Pseudomonadati</taxon>
        <taxon>Pseudomonadota</taxon>
        <taxon>Alphaproteobacteria</taxon>
        <taxon>Hyphomicrobiales</taxon>
        <taxon>Rhizobiaceae</taxon>
        <taxon>Flavimaribacter</taxon>
    </lineage>
</organism>
<reference evidence="1" key="1">
    <citation type="submission" date="2021-08" db="EMBL/GenBank/DDBJ databases">
        <title>Hoeflea bacterium WL0058 sp. nov., isolated from the sediment.</title>
        <authorList>
            <person name="Wang L."/>
            <person name="Zhang D."/>
        </authorList>
    </citation>
    <scope>NUCLEOTIDE SEQUENCE</scope>
    <source>
        <strain evidence="1">WL0058</strain>
    </source>
</reference>
<dbReference type="InterPro" id="IPR009354">
    <property type="entry name" value="Usg"/>
</dbReference>
<comment type="caution">
    <text evidence="1">The sequence shown here is derived from an EMBL/GenBank/DDBJ whole genome shotgun (WGS) entry which is preliminary data.</text>
</comment>
<evidence type="ECO:0000313" key="2">
    <source>
        <dbReference type="Proteomes" id="UP001196509"/>
    </source>
</evidence>
<protein>
    <submittedName>
        <fullName evidence="1">Usg protein</fullName>
    </submittedName>
</protein>
<sequence length="90" mass="10670">MQVSDGFQKQIEGYGLTTAQIYYRLPDHLSVVQEFIWQEYDVFPKFPILKKFLAFWEEEIEGPLHSVTVAHQRLIKPSEMRNVDGEYLIH</sequence>
<proteinExistence type="predicted"/>
<dbReference type="Pfam" id="PF06233">
    <property type="entry name" value="Usg"/>
    <property type="match status" value="1"/>
</dbReference>
<gene>
    <name evidence="1" type="ORF">K1W69_03210</name>
</gene>